<name>A0ABP7AGM1_9ACTN</name>
<dbReference type="RefSeq" id="WP_344807412.1">
    <property type="nucleotide sequence ID" value="NZ_BAABAB010000028.1"/>
</dbReference>
<sequence length="94" mass="9143">MTTNAPHVALLGIGTMGAGMARNILAAGLPLTVWNRSADKAAPLAELGATVAPSPGAAVAGADLVVTMLFDAESVAEVMTAAAPGLVPASCGCR</sequence>
<dbReference type="PANTHER" id="PTHR43580">
    <property type="entry name" value="OXIDOREDUCTASE GLYR1-RELATED"/>
    <property type="match status" value="1"/>
</dbReference>
<evidence type="ECO:0000313" key="3">
    <source>
        <dbReference type="Proteomes" id="UP001501490"/>
    </source>
</evidence>
<organism evidence="2 3">
    <name type="scientific">Microlunatus ginsengisoli</name>
    <dbReference type="NCBI Taxonomy" id="363863"/>
    <lineage>
        <taxon>Bacteria</taxon>
        <taxon>Bacillati</taxon>
        <taxon>Actinomycetota</taxon>
        <taxon>Actinomycetes</taxon>
        <taxon>Propionibacteriales</taxon>
        <taxon>Propionibacteriaceae</taxon>
        <taxon>Microlunatus</taxon>
    </lineage>
</organism>
<dbReference type="EMBL" id="BAABAB010000028">
    <property type="protein sequence ID" value="GAA3631417.1"/>
    <property type="molecule type" value="Genomic_DNA"/>
</dbReference>
<proteinExistence type="predicted"/>
<dbReference type="InterPro" id="IPR006115">
    <property type="entry name" value="6PGDH_NADP-bd"/>
</dbReference>
<dbReference type="Gene3D" id="3.40.50.720">
    <property type="entry name" value="NAD(P)-binding Rossmann-like Domain"/>
    <property type="match status" value="1"/>
</dbReference>
<comment type="caution">
    <text evidence="2">The sequence shown here is derived from an EMBL/GenBank/DDBJ whole genome shotgun (WGS) entry which is preliminary data.</text>
</comment>
<accession>A0ABP7AGM1</accession>
<dbReference type="InterPro" id="IPR051265">
    <property type="entry name" value="HIBADH-related_NP60_sf"/>
</dbReference>
<feature type="domain" description="6-phosphogluconate dehydrogenase NADP-binding" evidence="1">
    <location>
        <begin position="8"/>
        <end position="86"/>
    </location>
</feature>
<dbReference type="SUPFAM" id="SSF51735">
    <property type="entry name" value="NAD(P)-binding Rossmann-fold domains"/>
    <property type="match status" value="1"/>
</dbReference>
<gene>
    <name evidence="2" type="ORF">GCM10022236_37500</name>
</gene>
<dbReference type="Pfam" id="PF03446">
    <property type="entry name" value="NAD_binding_2"/>
    <property type="match status" value="1"/>
</dbReference>
<dbReference type="InterPro" id="IPR036291">
    <property type="entry name" value="NAD(P)-bd_dom_sf"/>
</dbReference>
<evidence type="ECO:0000313" key="2">
    <source>
        <dbReference type="EMBL" id="GAA3631417.1"/>
    </source>
</evidence>
<dbReference type="PANTHER" id="PTHR43580:SF2">
    <property type="entry name" value="CYTOKINE-LIKE NUCLEAR FACTOR N-PAC"/>
    <property type="match status" value="1"/>
</dbReference>
<reference evidence="3" key="1">
    <citation type="journal article" date="2019" name="Int. J. Syst. Evol. Microbiol.">
        <title>The Global Catalogue of Microorganisms (GCM) 10K type strain sequencing project: providing services to taxonomists for standard genome sequencing and annotation.</title>
        <authorList>
            <consortium name="The Broad Institute Genomics Platform"/>
            <consortium name="The Broad Institute Genome Sequencing Center for Infectious Disease"/>
            <person name="Wu L."/>
            <person name="Ma J."/>
        </authorList>
    </citation>
    <scope>NUCLEOTIDE SEQUENCE [LARGE SCALE GENOMIC DNA]</scope>
    <source>
        <strain evidence="3">JCM 16929</strain>
    </source>
</reference>
<keyword evidence="3" id="KW-1185">Reference proteome</keyword>
<evidence type="ECO:0000259" key="1">
    <source>
        <dbReference type="Pfam" id="PF03446"/>
    </source>
</evidence>
<dbReference type="Proteomes" id="UP001501490">
    <property type="component" value="Unassembled WGS sequence"/>
</dbReference>
<protein>
    <recommendedName>
        <fullName evidence="1">6-phosphogluconate dehydrogenase NADP-binding domain-containing protein</fullName>
    </recommendedName>
</protein>